<feature type="transmembrane region" description="Helical" evidence="17">
    <location>
        <begin position="99"/>
        <end position="117"/>
    </location>
</feature>
<feature type="chain" id="PRO_5005504783" description="Cytochrome c oxidase subunit 2" evidence="18">
    <location>
        <begin position="25"/>
        <end position="288"/>
    </location>
</feature>
<dbReference type="PROSITE" id="PS00078">
    <property type="entry name" value="COX2"/>
    <property type="match status" value="1"/>
</dbReference>
<dbReference type="SUPFAM" id="SSF49503">
    <property type="entry name" value="Cupredoxins"/>
    <property type="match status" value="1"/>
</dbReference>
<keyword evidence="9 15" id="KW-0249">Electron transport</keyword>
<comment type="catalytic activity">
    <reaction evidence="14 16">
        <text>4 Fe(II)-[cytochrome c] + O2 + 8 H(+)(in) = 4 Fe(III)-[cytochrome c] + 2 H2O + 4 H(+)(out)</text>
        <dbReference type="Rhea" id="RHEA:11436"/>
        <dbReference type="Rhea" id="RHEA-COMP:10350"/>
        <dbReference type="Rhea" id="RHEA-COMP:14399"/>
        <dbReference type="ChEBI" id="CHEBI:15377"/>
        <dbReference type="ChEBI" id="CHEBI:15378"/>
        <dbReference type="ChEBI" id="CHEBI:15379"/>
        <dbReference type="ChEBI" id="CHEBI:29033"/>
        <dbReference type="ChEBI" id="CHEBI:29034"/>
        <dbReference type="EC" id="7.1.1.9"/>
    </reaction>
</comment>
<keyword evidence="7 16" id="KW-0479">Metal-binding</keyword>
<protein>
    <recommendedName>
        <fullName evidence="16">Cytochrome c oxidase subunit 2</fullName>
        <ecNumber evidence="16">7.1.1.9</ecNumber>
    </recommendedName>
</protein>
<comment type="subcellular location">
    <subcellularLocation>
        <location evidence="15">Cell membrane</location>
        <topology evidence="15">Multi-pass membrane protein</topology>
    </subcellularLocation>
    <subcellularLocation>
        <location evidence="1">Membrane</location>
        <topology evidence="1">Multi-pass membrane protein</topology>
    </subcellularLocation>
    <subcellularLocation>
        <location evidence="2">Periplasm</location>
    </subcellularLocation>
</comment>
<evidence type="ECO:0000256" key="4">
    <source>
        <dbReference type="ARBA" id="ARBA00022448"/>
    </source>
</evidence>
<keyword evidence="12 17" id="KW-0472">Membrane</keyword>
<evidence type="ECO:0000256" key="1">
    <source>
        <dbReference type="ARBA" id="ARBA00004141"/>
    </source>
</evidence>
<evidence type="ECO:0000256" key="7">
    <source>
        <dbReference type="ARBA" id="ARBA00022723"/>
    </source>
</evidence>
<dbReference type="InterPro" id="IPR014222">
    <property type="entry name" value="Cyt_c_oxidase_su2"/>
</dbReference>
<evidence type="ECO:0000256" key="8">
    <source>
        <dbReference type="ARBA" id="ARBA00022967"/>
    </source>
</evidence>
<dbReference type="EC" id="7.1.1.9" evidence="16"/>
<feature type="domain" description="Cytochrome oxidase subunit II copper A binding" evidence="19">
    <location>
        <begin position="128"/>
        <end position="268"/>
    </location>
</feature>
<dbReference type="Pfam" id="PF00116">
    <property type="entry name" value="COX2"/>
    <property type="match status" value="1"/>
</dbReference>
<dbReference type="STRING" id="339866.GCA_001418255_00130"/>
<dbReference type="Gene3D" id="1.10.287.90">
    <property type="match status" value="1"/>
</dbReference>
<name>A0A0K6HQX8_9BURK</name>
<dbReference type="InterPro" id="IPR001505">
    <property type="entry name" value="Copper_CuA"/>
</dbReference>
<dbReference type="Pfam" id="PF02790">
    <property type="entry name" value="COX2_TM"/>
    <property type="match status" value="1"/>
</dbReference>
<evidence type="ECO:0000256" key="15">
    <source>
        <dbReference type="RuleBase" id="RU000456"/>
    </source>
</evidence>
<dbReference type="PROSITE" id="PS50999">
    <property type="entry name" value="COX2_TM"/>
    <property type="match status" value="1"/>
</dbReference>
<organism evidence="21 22">
    <name type="scientific">Thiomonas bhubaneswarensis</name>
    <dbReference type="NCBI Taxonomy" id="339866"/>
    <lineage>
        <taxon>Bacteria</taxon>
        <taxon>Pseudomonadati</taxon>
        <taxon>Pseudomonadota</taxon>
        <taxon>Betaproteobacteria</taxon>
        <taxon>Burkholderiales</taxon>
        <taxon>Thiomonas</taxon>
    </lineage>
</organism>
<keyword evidence="8" id="KW-1278">Translocase</keyword>
<dbReference type="InterPro" id="IPR002429">
    <property type="entry name" value="CcO_II-like_C"/>
</dbReference>
<dbReference type="PROSITE" id="PS50857">
    <property type="entry name" value="COX2_CUA"/>
    <property type="match status" value="1"/>
</dbReference>
<dbReference type="Proteomes" id="UP000183649">
    <property type="component" value="Unassembled WGS sequence"/>
</dbReference>
<dbReference type="RefSeq" id="WP_055449102.1">
    <property type="nucleotide sequence ID" value="NZ_CYHF01000001.1"/>
</dbReference>
<dbReference type="PANTHER" id="PTHR22888:SF9">
    <property type="entry name" value="CYTOCHROME C OXIDASE SUBUNIT 2"/>
    <property type="match status" value="1"/>
</dbReference>
<dbReference type="GO" id="GO:0004129">
    <property type="term" value="F:cytochrome-c oxidase activity"/>
    <property type="evidence" value="ECO:0007669"/>
    <property type="project" value="UniProtKB-EC"/>
</dbReference>
<keyword evidence="6 15" id="KW-0812">Transmembrane</keyword>
<keyword evidence="18" id="KW-0732">Signal</keyword>
<comment type="similarity">
    <text evidence="3 15">Belongs to the cytochrome c oxidase subunit 2 family.</text>
</comment>
<evidence type="ECO:0000256" key="10">
    <source>
        <dbReference type="ARBA" id="ARBA00022989"/>
    </source>
</evidence>
<dbReference type="Gene3D" id="2.60.40.420">
    <property type="entry name" value="Cupredoxins - blue copper proteins"/>
    <property type="match status" value="1"/>
</dbReference>
<evidence type="ECO:0000256" key="14">
    <source>
        <dbReference type="ARBA" id="ARBA00047816"/>
    </source>
</evidence>
<keyword evidence="10 17" id="KW-1133">Transmembrane helix</keyword>
<gene>
    <name evidence="21" type="ORF">Ga0061069_101131</name>
</gene>
<comment type="function">
    <text evidence="13 16">Subunits I and II form the functional core of the enzyme complex. Electrons originating in cytochrome c are transferred via heme a and Cu(A) to the binuclear center formed by heme a3 and Cu(B).</text>
</comment>
<dbReference type="GO" id="GO:0042773">
    <property type="term" value="P:ATP synthesis coupled electron transport"/>
    <property type="evidence" value="ECO:0007669"/>
    <property type="project" value="TreeGrafter"/>
</dbReference>
<accession>A0A0K6HQX8</accession>
<evidence type="ECO:0000256" key="5">
    <source>
        <dbReference type="ARBA" id="ARBA00022660"/>
    </source>
</evidence>
<evidence type="ECO:0000259" key="20">
    <source>
        <dbReference type="PROSITE" id="PS50999"/>
    </source>
</evidence>
<dbReference type="OrthoDB" id="9781261at2"/>
<keyword evidence="4 15" id="KW-0813">Transport</keyword>
<dbReference type="EMBL" id="CYHF01000001">
    <property type="protein sequence ID" value="CUA93173.1"/>
    <property type="molecule type" value="Genomic_DNA"/>
</dbReference>
<evidence type="ECO:0000256" key="18">
    <source>
        <dbReference type="SAM" id="SignalP"/>
    </source>
</evidence>
<dbReference type="GO" id="GO:0005507">
    <property type="term" value="F:copper ion binding"/>
    <property type="evidence" value="ECO:0007669"/>
    <property type="project" value="InterPro"/>
</dbReference>
<evidence type="ECO:0000256" key="16">
    <source>
        <dbReference type="RuleBase" id="RU004024"/>
    </source>
</evidence>
<dbReference type="GO" id="GO:0042597">
    <property type="term" value="C:periplasmic space"/>
    <property type="evidence" value="ECO:0007669"/>
    <property type="project" value="UniProtKB-SubCell"/>
</dbReference>
<evidence type="ECO:0000313" key="21">
    <source>
        <dbReference type="EMBL" id="CUA93173.1"/>
    </source>
</evidence>
<dbReference type="AlphaFoldDB" id="A0A0K6HQX8"/>
<keyword evidence="11 16" id="KW-0186">Copper</keyword>
<dbReference type="PANTHER" id="PTHR22888">
    <property type="entry name" value="CYTOCHROME C OXIDASE, SUBUNIT II"/>
    <property type="match status" value="1"/>
</dbReference>
<feature type="domain" description="Cytochrome oxidase subunit II transmembrane region profile" evidence="20">
    <location>
        <begin position="32"/>
        <end position="127"/>
    </location>
</feature>
<feature type="transmembrane region" description="Helical" evidence="17">
    <location>
        <begin position="57"/>
        <end position="78"/>
    </location>
</feature>
<evidence type="ECO:0000256" key="11">
    <source>
        <dbReference type="ARBA" id="ARBA00023008"/>
    </source>
</evidence>
<evidence type="ECO:0000256" key="6">
    <source>
        <dbReference type="ARBA" id="ARBA00022692"/>
    </source>
</evidence>
<evidence type="ECO:0000256" key="13">
    <source>
        <dbReference type="ARBA" id="ARBA00024688"/>
    </source>
</evidence>
<reference evidence="22" key="1">
    <citation type="submission" date="2015-08" db="EMBL/GenBank/DDBJ databases">
        <authorList>
            <person name="Varghese N."/>
        </authorList>
    </citation>
    <scope>NUCLEOTIDE SEQUENCE [LARGE SCALE GENOMIC DNA]</scope>
    <source>
        <strain evidence="22">DSM 18181</strain>
    </source>
</reference>
<evidence type="ECO:0000256" key="12">
    <source>
        <dbReference type="ARBA" id="ARBA00023136"/>
    </source>
</evidence>
<keyword evidence="22" id="KW-1185">Reference proteome</keyword>
<evidence type="ECO:0000256" key="2">
    <source>
        <dbReference type="ARBA" id="ARBA00004418"/>
    </source>
</evidence>
<evidence type="ECO:0000256" key="3">
    <source>
        <dbReference type="ARBA" id="ARBA00007866"/>
    </source>
</evidence>
<evidence type="ECO:0000256" key="17">
    <source>
        <dbReference type="SAM" id="Phobius"/>
    </source>
</evidence>
<proteinExistence type="inferred from homology"/>
<dbReference type="InterPro" id="IPR045187">
    <property type="entry name" value="CcO_II"/>
</dbReference>
<evidence type="ECO:0000259" key="19">
    <source>
        <dbReference type="PROSITE" id="PS50857"/>
    </source>
</evidence>
<comment type="cofactor">
    <cofactor evidence="16">
        <name>Cu cation</name>
        <dbReference type="ChEBI" id="CHEBI:23378"/>
    </cofactor>
    <text evidence="16">Binds a copper A center.</text>
</comment>
<dbReference type="InterPro" id="IPR036257">
    <property type="entry name" value="Cyt_c_oxidase_su2_TM_sf"/>
</dbReference>
<dbReference type="NCBIfam" id="TIGR02866">
    <property type="entry name" value="CoxB"/>
    <property type="match status" value="1"/>
</dbReference>
<sequence>MKAMHQIRLATAASLLGVMGAAHAAVESLPGGPQVLGLYFQNPVSPIAKEEKFLMDMMLWVCLGIGIVVFGAMFYAVFKHRKSKGAVAAHFHESTKVEIAWTIIPILIVIAILVPATRTVIAQENHSDSFMTVKATGAQWKWGYDYMAGPGKGISFWSTLTTPYSEIYEGKDLPNNFVLAVDHELVVPVNKKIKIVTTSDDVLHGFYVNSLGVQMDAIPGFVRSTWFTAEKTGTYYGQCAQICGKYHAFMPIVIKVVTMPEYEQWVAQWKKAHPDSTPPADGAAPSKT</sequence>
<keyword evidence="5 15" id="KW-0679">Respiratory chain</keyword>
<feature type="signal peptide" evidence="18">
    <location>
        <begin position="1"/>
        <end position="24"/>
    </location>
</feature>
<dbReference type="InterPro" id="IPR011759">
    <property type="entry name" value="Cyt_c_oxidase_su2_TM_dom"/>
</dbReference>
<dbReference type="GO" id="GO:0005886">
    <property type="term" value="C:plasma membrane"/>
    <property type="evidence" value="ECO:0007669"/>
    <property type="project" value="UniProtKB-SubCell"/>
</dbReference>
<evidence type="ECO:0000313" key="22">
    <source>
        <dbReference type="Proteomes" id="UP000183649"/>
    </source>
</evidence>
<dbReference type="GO" id="GO:0016491">
    <property type="term" value="F:oxidoreductase activity"/>
    <property type="evidence" value="ECO:0007669"/>
    <property type="project" value="InterPro"/>
</dbReference>
<dbReference type="SUPFAM" id="SSF81464">
    <property type="entry name" value="Cytochrome c oxidase subunit II-like, transmembrane region"/>
    <property type="match status" value="1"/>
</dbReference>
<dbReference type="PRINTS" id="PR01166">
    <property type="entry name" value="CYCOXIDASEII"/>
</dbReference>
<evidence type="ECO:0000256" key="9">
    <source>
        <dbReference type="ARBA" id="ARBA00022982"/>
    </source>
</evidence>
<dbReference type="InterPro" id="IPR008972">
    <property type="entry name" value="Cupredoxin"/>
</dbReference>